<dbReference type="EMBL" id="CP065725">
    <property type="protein sequence ID" value="QPT39105.1"/>
    <property type="molecule type" value="Genomic_DNA"/>
</dbReference>
<evidence type="ECO:0000256" key="8">
    <source>
        <dbReference type="ARBA" id="ARBA00030117"/>
    </source>
</evidence>
<dbReference type="GO" id="GO:0044781">
    <property type="term" value="P:bacterial-type flagellum organization"/>
    <property type="evidence" value="ECO:0007669"/>
    <property type="project" value="UniProtKB-KW"/>
</dbReference>
<sequence>MTLKISPASVYLNTATASKPSGKGAAAPAGQDHVNQSPTGSSAKVDLSPVARDLQNPGNDIDQARVQAIRQALADGSLNINPSRIADGILNDVIDVLKK</sequence>
<gene>
    <name evidence="11" type="primary">flgM</name>
    <name evidence="11" type="ORF">I6G29_07835</name>
    <name evidence="12" type="ORF">NCTC11997_01628</name>
</gene>
<keyword evidence="3" id="KW-0678">Repressor</keyword>
<dbReference type="SUPFAM" id="SSF101498">
    <property type="entry name" value="Anti-sigma factor FlgM"/>
    <property type="match status" value="1"/>
</dbReference>
<comment type="similarity">
    <text evidence="1">Belongs to the FlgM family.</text>
</comment>
<organism evidence="12 13">
    <name type="scientific">Oligella ureolytica</name>
    <dbReference type="NCBI Taxonomy" id="90244"/>
    <lineage>
        <taxon>Bacteria</taxon>
        <taxon>Pseudomonadati</taxon>
        <taxon>Pseudomonadota</taxon>
        <taxon>Betaproteobacteria</taxon>
        <taxon>Burkholderiales</taxon>
        <taxon>Alcaligenaceae</taxon>
        <taxon>Oligella</taxon>
    </lineage>
</organism>
<keyword evidence="5" id="KW-0805">Transcription regulation</keyword>
<evidence type="ECO:0000256" key="2">
    <source>
        <dbReference type="ARBA" id="ARBA00017823"/>
    </source>
</evidence>
<evidence type="ECO:0000256" key="7">
    <source>
        <dbReference type="ARBA" id="ARBA00024739"/>
    </source>
</evidence>
<reference evidence="11 14" key="2">
    <citation type="submission" date="2020-12" db="EMBL/GenBank/DDBJ databases">
        <title>FDA dAtabase for Regulatory Grade micrObial Sequences (FDA-ARGOS): Supporting development and validation of Infectious Disease Dx tests.</title>
        <authorList>
            <person name="Sproer C."/>
            <person name="Gronow S."/>
            <person name="Severitt S."/>
            <person name="Schroder I."/>
            <person name="Tallon L."/>
            <person name="Sadzewicz L."/>
            <person name="Zhao X."/>
            <person name="Boylan J."/>
            <person name="Ott S."/>
            <person name="Bowen H."/>
            <person name="Vavikolanu K."/>
            <person name="Mehta A."/>
            <person name="Aluvathingal J."/>
            <person name="Nadendla S."/>
            <person name="Lowell S."/>
            <person name="Myers T."/>
            <person name="Yan Y."/>
            <person name="Sichtig H."/>
        </authorList>
    </citation>
    <scope>NUCLEOTIDE SEQUENCE [LARGE SCALE GENOMIC DNA]</scope>
    <source>
        <strain evidence="11 14">FDAARGOS_872</strain>
    </source>
</reference>
<evidence type="ECO:0000313" key="12">
    <source>
        <dbReference type="EMBL" id="SUA54814.1"/>
    </source>
</evidence>
<evidence type="ECO:0000313" key="13">
    <source>
        <dbReference type="Proteomes" id="UP000254603"/>
    </source>
</evidence>
<protein>
    <recommendedName>
        <fullName evidence="2">Negative regulator of flagellin synthesis</fullName>
    </recommendedName>
    <alternativeName>
        <fullName evidence="8">Anti-sigma-28 factor</fullName>
    </alternativeName>
</protein>
<evidence type="ECO:0000313" key="11">
    <source>
        <dbReference type="EMBL" id="QPT39105.1"/>
    </source>
</evidence>
<comment type="function">
    <text evidence="7">Responsible for the coupling of flagellin expression to flagellar assembly by preventing expression of the flagellin genes when a component of the middle class of proteins is defective. It negatively regulates flagellar genes by inhibiting the activity of FliA by directly binding to FliA.</text>
</comment>
<keyword evidence="4" id="KW-1005">Bacterial flagellum biogenesis</keyword>
<evidence type="ECO:0000256" key="1">
    <source>
        <dbReference type="ARBA" id="ARBA00005322"/>
    </source>
</evidence>
<keyword evidence="14" id="KW-1185">Reference proteome</keyword>
<dbReference type="Proteomes" id="UP000254603">
    <property type="component" value="Unassembled WGS sequence"/>
</dbReference>
<dbReference type="Proteomes" id="UP000594903">
    <property type="component" value="Chromosome"/>
</dbReference>
<name>A0A378XF59_9BURK</name>
<dbReference type="EMBL" id="UGSB01000001">
    <property type="protein sequence ID" value="SUA54814.1"/>
    <property type="molecule type" value="Genomic_DNA"/>
</dbReference>
<dbReference type="NCBIfam" id="TIGR03824">
    <property type="entry name" value="FlgM_jcvi"/>
    <property type="match status" value="1"/>
</dbReference>
<keyword evidence="11" id="KW-0282">Flagellum</keyword>
<evidence type="ECO:0000256" key="6">
    <source>
        <dbReference type="ARBA" id="ARBA00023163"/>
    </source>
</evidence>
<feature type="compositionally biased region" description="Polar residues" evidence="9">
    <location>
        <begin position="33"/>
        <end position="42"/>
    </location>
</feature>
<evidence type="ECO:0000256" key="9">
    <source>
        <dbReference type="SAM" id="MobiDB-lite"/>
    </source>
</evidence>
<dbReference type="InterPro" id="IPR035890">
    <property type="entry name" value="Anti-sigma-28_factor_FlgM_sf"/>
</dbReference>
<proteinExistence type="inferred from homology"/>
<dbReference type="InterPro" id="IPR007412">
    <property type="entry name" value="FlgM"/>
</dbReference>
<evidence type="ECO:0000313" key="14">
    <source>
        <dbReference type="Proteomes" id="UP000594903"/>
    </source>
</evidence>
<accession>A0A378XF59</accession>
<dbReference type="RefSeq" id="WP_018573995.1">
    <property type="nucleotide sequence ID" value="NZ_CP065725.1"/>
</dbReference>
<dbReference type="OrthoDB" id="9181369at2"/>
<dbReference type="AlphaFoldDB" id="A0A378XF59"/>
<feature type="domain" description="Anti-sigma-28 factor FlgM C-terminal" evidence="10">
    <location>
        <begin position="44"/>
        <end position="91"/>
    </location>
</feature>
<reference evidence="12 13" key="1">
    <citation type="submission" date="2018-06" db="EMBL/GenBank/DDBJ databases">
        <authorList>
            <consortium name="Pathogen Informatics"/>
            <person name="Doyle S."/>
        </authorList>
    </citation>
    <scope>NUCLEOTIDE SEQUENCE [LARGE SCALE GENOMIC DNA]</scope>
    <source>
        <strain evidence="12 13">NCTC11997</strain>
    </source>
</reference>
<evidence type="ECO:0000256" key="5">
    <source>
        <dbReference type="ARBA" id="ARBA00023015"/>
    </source>
</evidence>
<feature type="region of interest" description="Disordered" evidence="9">
    <location>
        <begin position="16"/>
        <end position="44"/>
    </location>
</feature>
<evidence type="ECO:0000256" key="3">
    <source>
        <dbReference type="ARBA" id="ARBA00022491"/>
    </source>
</evidence>
<keyword evidence="6" id="KW-0804">Transcription</keyword>
<keyword evidence="11" id="KW-0966">Cell projection</keyword>
<dbReference type="Pfam" id="PF04316">
    <property type="entry name" value="FlgM"/>
    <property type="match status" value="1"/>
</dbReference>
<dbReference type="InterPro" id="IPR031316">
    <property type="entry name" value="FlgM_C"/>
</dbReference>
<evidence type="ECO:0000259" key="10">
    <source>
        <dbReference type="Pfam" id="PF04316"/>
    </source>
</evidence>
<evidence type="ECO:0000256" key="4">
    <source>
        <dbReference type="ARBA" id="ARBA00022795"/>
    </source>
</evidence>
<feature type="compositionally biased region" description="Low complexity" evidence="9">
    <location>
        <begin position="17"/>
        <end position="30"/>
    </location>
</feature>
<dbReference type="GO" id="GO:0045892">
    <property type="term" value="P:negative regulation of DNA-templated transcription"/>
    <property type="evidence" value="ECO:0007669"/>
    <property type="project" value="InterPro"/>
</dbReference>
<keyword evidence="11" id="KW-0969">Cilium</keyword>
<dbReference type="STRING" id="1122619.GCA_000373745_00814"/>